<organism evidence="6 7">
    <name type="scientific">Entomortierella parvispora</name>
    <dbReference type="NCBI Taxonomy" id="205924"/>
    <lineage>
        <taxon>Eukaryota</taxon>
        <taxon>Fungi</taxon>
        <taxon>Fungi incertae sedis</taxon>
        <taxon>Mucoromycota</taxon>
        <taxon>Mortierellomycotina</taxon>
        <taxon>Mortierellomycetes</taxon>
        <taxon>Mortierellales</taxon>
        <taxon>Mortierellaceae</taxon>
        <taxon>Entomortierella</taxon>
    </lineage>
</organism>
<protein>
    <recommendedName>
        <fullName evidence="5">Protein kinase domain-containing protein</fullName>
    </recommendedName>
</protein>
<feature type="compositionally biased region" description="Polar residues" evidence="4">
    <location>
        <begin position="1"/>
        <end position="16"/>
    </location>
</feature>
<feature type="region of interest" description="Disordered" evidence="4">
    <location>
        <begin position="1"/>
        <end position="28"/>
    </location>
</feature>
<feature type="compositionally biased region" description="Basic and acidic residues" evidence="4">
    <location>
        <begin position="771"/>
        <end position="782"/>
    </location>
</feature>
<feature type="compositionally biased region" description="Low complexity" evidence="4">
    <location>
        <begin position="1199"/>
        <end position="1220"/>
    </location>
</feature>
<feature type="compositionally biased region" description="Polar residues" evidence="4">
    <location>
        <begin position="702"/>
        <end position="712"/>
    </location>
</feature>
<dbReference type="OrthoDB" id="541276at2759"/>
<dbReference type="SUPFAM" id="SSF56112">
    <property type="entry name" value="Protein kinase-like (PK-like)"/>
    <property type="match status" value="1"/>
</dbReference>
<dbReference type="PROSITE" id="PS00108">
    <property type="entry name" value="PROTEIN_KINASE_ST"/>
    <property type="match status" value="1"/>
</dbReference>
<name>A0A9P3HHV1_9FUNG</name>
<dbReference type="InterPro" id="IPR011009">
    <property type="entry name" value="Kinase-like_dom_sf"/>
</dbReference>
<dbReference type="SMART" id="SM00220">
    <property type="entry name" value="S_TKc"/>
    <property type="match status" value="1"/>
</dbReference>
<evidence type="ECO:0000313" key="6">
    <source>
        <dbReference type="EMBL" id="GJJ76902.1"/>
    </source>
</evidence>
<feature type="binding site" evidence="3">
    <location>
        <position position="93"/>
    </location>
    <ligand>
        <name>ATP</name>
        <dbReference type="ChEBI" id="CHEBI:30616"/>
    </ligand>
</feature>
<gene>
    <name evidence="6" type="ORF">EMPS_09261</name>
</gene>
<dbReference type="GO" id="GO:0005524">
    <property type="term" value="F:ATP binding"/>
    <property type="evidence" value="ECO:0007669"/>
    <property type="project" value="UniProtKB-UniRule"/>
</dbReference>
<accession>A0A9P3HHV1</accession>
<evidence type="ECO:0000256" key="4">
    <source>
        <dbReference type="SAM" id="MobiDB-lite"/>
    </source>
</evidence>
<keyword evidence="7" id="KW-1185">Reference proteome</keyword>
<feature type="compositionally biased region" description="Polar residues" evidence="4">
    <location>
        <begin position="882"/>
        <end position="903"/>
    </location>
</feature>
<feature type="compositionally biased region" description="Polar residues" evidence="4">
    <location>
        <begin position="991"/>
        <end position="1010"/>
    </location>
</feature>
<dbReference type="PANTHER" id="PTHR44167">
    <property type="entry name" value="OVARIAN-SPECIFIC SERINE/THREONINE-PROTEIN KINASE LOK-RELATED"/>
    <property type="match status" value="1"/>
</dbReference>
<reference evidence="6" key="2">
    <citation type="journal article" date="2022" name="Microbiol. Resour. Announc.">
        <title>Whole-Genome Sequence of Entomortierella parvispora E1425, a Mucoromycotan Fungus Associated with Burkholderiaceae-Related Endosymbiotic Bacteria.</title>
        <authorList>
            <person name="Herlambang A."/>
            <person name="Guo Y."/>
            <person name="Takashima Y."/>
            <person name="Narisawa K."/>
            <person name="Ohta H."/>
            <person name="Nishizawa T."/>
        </authorList>
    </citation>
    <scope>NUCLEOTIDE SEQUENCE</scope>
    <source>
        <strain evidence="6">E1425</strain>
    </source>
</reference>
<feature type="region of interest" description="Disordered" evidence="4">
    <location>
        <begin position="567"/>
        <end position="602"/>
    </location>
</feature>
<evidence type="ECO:0000313" key="7">
    <source>
        <dbReference type="Proteomes" id="UP000827284"/>
    </source>
</evidence>
<dbReference type="GO" id="GO:0005634">
    <property type="term" value="C:nucleus"/>
    <property type="evidence" value="ECO:0007669"/>
    <property type="project" value="TreeGrafter"/>
</dbReference>
<dbReference type="EMBL" id="BQFW01000013">
    <property type="protein sequence ID" value="GJJ76902.1"/>
    <property type="molecule type" value="Genomic_DNA"/>
</dbReference>
<sequence length="1347" mass="146160">MYSQQQQPLSNLSRSLPPTPSQLHPAVLHESDPVPDDYFAEAEDVPLPFPIQTIVADPQTGLSLTLISALGAGSYAVVYLAKELASGTLYALKCLGKDKLTEEEVAIQRNEVVIHTSLPPHRNIIHLLNMFETTNHLFLLLEYSSGMDMYQWISMRSDNSDPVTGEPYTLTTRYEVIKTVFDQVLEGVDQVHQCGVAHRDLKPENFLIEFVDGQYTVKITDFGLATTDLESDEFECGSKPYMSFECRNGLDPYYDVQLADLWSLGIILINLLYHRCPWSDPCPLESFAFSEFLRGRVDFLQRRFEDMPGPVARWLGLRAFSFAAFGNIKTRKHNRPRLKEWKEWMNDFVDRMLGQIEPLSDDEDDDEGEYETTQEDRKFLALFEEGYDRQETMGGEPEEEEGEEDDNQVVPIAIQSSSLKTPSTVPGYKAPQYATYHEAPQIRSPNVFMSSSVPKFDASSFYQPTRLRQESWSNAIDIEGTEDAEMDFSAPILFEESEEEDTQTHGHDDDDDSAGLAMALPDDFIDPLPESNSTSGRQTPSTPTVSHLTFNSEKRHILPQLRLDLDSNGQRSFQDGIQTGRASPGRISPRKSPGRSSPSVELQDINTLVFIEPDASRTHEANAGTTGGHAIASSLPSTSHLDAAIQAKSDFPKSRPVINNRTGKPVRNLQEVKAAPFVFPPLKTNAPNLQPATADTSHALESPTSKSGQPISNPFIKPESKNLGLAKDLPSGSNNKQGIYVIPKRSLQGGWAGPSPLRSTESNPAAYASGVRKDNWRGDHARGSSWTPDDISEVRKGSTDRYRGDGYRAGSGRARTRMDDRDDGPGGLPPRAENKFRPPRYRQGRGRYPANTGSSALPPAPPNARGGGFGNAGAPRSRHQSRSGSVFDNGPSWSQQHNPPNHTDSAKPTLKDNTPRDGPKYEHSQLRTHAKTNSGSAAMMPVAGAASGISKLSGQRNKSLVDLRGLDATNQPWRQTTGSTSTPATPMIPKTRSQAGGNGGNSNDRQNRSSGFKLIHPLEPPADIAAATATSPMKSRLTDRLQEGKDGSGGGAKGDNVYHPPHWHERRSVSNAGGASPRPVSGTESDFMGWQRSDGHWNEGGHSSKSRSGSKARQPGGAHPLAAAPIPSPTLDRKYGASTAIAANGTTAPAPPSRLAGGSDSNWREGGRETFGVSESRDHVNGHNMRGPSLDHQGGSIHPPSTTSLSVSSSSSVSAPPTLSKASMQGARMLESPAMTFTPPTPNVNIKHDFLGTEPLPSSSSAGDHTHSNSATEESKKVVKPGAMAGLGNMLRGLVAYNKNIKVGGEGVVDGTSSTAPNDGSQEQTSSSSIHKNQPPVHHPTPSRNEH</sequence>
<dbReference type="InterPro" id="IPR017441">
    <property type="entry name" value="Protein_kinase_ATP_BS"/>
</dbReference>
<dbReference type="PROSITE" id="PS50011">
    <property type="entry name" value="PROTEIN_KINASE_DOM"/>
    <property type="match status" value="1"/>
</dbReference>
<feature type="compositionally biased region" description="Polar residues" evidence="4">
    <location>
        <begin position="530"/>
        <end position="551"/>
    </location>
</feature>
<feature type="region of interest" description="Disordered" evidence="4">
    <location>
        <begin position="1241"/>
        <end position="1280"/>
    </location>
</feature>
<dbReference type="InterPro" id="IPR000719">
    <property type="entry name" value="Prot_kinase_dom"/>
</dbReference>
<evidence type="ECO:0000256" key="1">
    <source>
        <dbReference type="ARBA" id="ARBA00022741"/>
    </source>
</evidence>
<dbReference type="PROSITE" id="PS00107">
    <property type="entry name" value="PROTEIN_KINASE_ATP"/>
    <property type="match status" value="1"/>
</dbReference>
<feature type="region of interest" description="Disordered" evidence="4">
    <location>
        <begin position="964"/>
        <end position="1221"/>
    </location>
</feature>
<dbReference type="GO" id="GO:0044773">
    <property type="term" value="P:mitotic DNA damage checkpoint signaling"/>
    <property type="evidence" value="ECO:0007669"/>
    <property type="project" value="TreeGrafter"/>
</dbReference>
<dbReference type="GO" id="GO:0004674">
    <property type="term" value="F:protein serine/threonine kinase activity"/>
    <property type="evidence" value="ECO:0007669"/>
    <property type="project" value="TreeGrafter"/>
</dbReference>
<feature type="compositionally biased region" description="Basic and acidic residues" evidence="4">
    <location>
        <begin position="1036"/>
        <end position="1046"/>
    </location>
</feature>
<evidence type="ECO:0000256" key="2">
    <source>
        <dbReference type="ARBA" id="ARBA00022840"/>
    </source>
</evidence>
<comment type="caution">
    <text evidence="6">The sequence shown here is derived from an EMBL/GenBank/DDBJ whole genome shotgun (WGS) entry which is preliminary data.</text>
</comment>
<feature type="region of interest" description="Disordered" evidence="4">
    <location>
        <begin position="1304"/>
        <end position="1347"/>
    </location>
</feature>
<feature type="compositionally biased region" description="Polar residues" evidence="4">
    <location>
        <begin position="567"/>
        <end position="581"/>
    </location>
</feature>
<feature type="region of interest" description="Disordered" evidence="4">
    <location>
        <begin position="683"/>
        <end position="939"/>
    </location>
</feature>
<feature type="compositionally biased region" description="Basic and acidic residues" evidence="4">
    <location>
        <begin position="909"/>
        <end position="925"/>
    </location>
</feature>
<feature type="compositionally biased region" description="Polar residues" evidence="4">
    <location>
        <begin position="968"/>
        <end position="984"/>
    </location>
</feature>
<dbReference type="InterPro" id="IPR008271">
    <property type="entry name" value="Ser/Thr_kinase_AS"/>
</dbReference>
<dbReference type="PANTHER" id="PTHR44167:SF24">
    <property type="entry name" value="SERINE_THREONINE-PROTEIN KINASE CHK2"/>
    <property type="match status" value="1"/>
</dbReference>
<dbReference type="Proteomes" id="UP000827284">
    <property type="component" value="Unassembled WGS sequence"/>
</dbReference>
<feature type="compositionally biased region" description="Polar residues" evidence="4">
    <location>
        <begin position="1311"/>
        <end position="1332"/>
    </location>
</feature>
<feature type="region of interest" description="Disordered" evidence="4">
    <location>
        <begin position="497"/>
        <end position="552"/>
    </location>
</feature>
<evidence type="ECO:0000259" key="5">
    <source>
        <dbReference type="PROSITE" id="PS50011"/>
    </source>
</evidence>
<dbReference type="Gene3D" id="1.10.510.10">
    <property type="entry name" value="Transferase(Phosphotransferase) domain 1"/>
    <property type="match status" value="1"/>
</dbReference>
<feature type="compositionally biased region" description="Polar residues" evidence="4">
    <location>
        <begin position="685"/>
        <end position="696"/>
    </location>
</feature>
<keyword evidence="1 3" id="KW-0547">Nucleotide-binding</keyword>
<evidence type="ECO:0000256" key="3">
    <source>
        <dbReference type="PROSITE-ProRule" id="PRU10141"/>
    </source>
</evidence>
<feature type="compositionally biased region" description="Polar residues" evidence="4">
    <location>
        <begin position="1256"/>
        <end position="1272"/>
    </location>
</feature>
<proteinExistence type="predicted"/>
<keyword evidence="2 3" id="KW-0067">ATP-binding</keyword>
<dbReference type="Pfam" id="PF00069">
    <property type="entry name" value="Pkinase"/>
    <property type="match status" value="1"/>
</dbReference>
<feature type="compositionally biased region" description="Basic and acidic residues" evidence="4">
    <location>
        <begin position="792"/>
        <end position="806"/>
    </location>
</feature>
<feature type="domain" description="Protein kinase" evidence="5">
    <location>
        <begin position="64"/>
        <end position="380"/>
    </location>
</feature>
<reference evidence="6" key="1">
    <citation type="submission" date="2021-11" db="EMBL/GenBank/DDBJ databases">
        <authorList>
            <person name="Herlambang A."/>
            <person name="Guo Y."/>
            <person name="Takashima Y."/>
            <person name="Nishizawa T."/>
        </authorList>
    </citation>
    <scope>NUCLEOTIDE SEQUENCE</scope>
    <source>
        <strain evidence="6">E1425</strain>
    </source>
</reference>